<evidence type="ECO:0000256" key="6">
    <source>
        <dbReference type="ARBA" id="ARBA00022725"/>
    </source>
</evidence>
<keyword evidence="9 19" id="KW-0472">Membrane</keyword>
<dbReference type="Gene3D" id="1.20.1070.10">
    <property type="entry name" value="Rhodopsin 7-helix transmembrane proteins"/>
    <property type="match status" value="1"/>
</dbReference>
<evidence type="ECO:0000256" key="1">
    <source>
        <dbReference type="ARBA" id="ARBA00004272"/>
    </source>
</evidence>
<comment type="subcellular location">
    <subcellularLocation>
        <location evidence="1">Cell projection</location>
        <location evidence="1">Cilium membrane</location>
        <topology evidence="1">Multi-pass membrane protein</topology>
    </subcellularLocation>
</comment>
<sequence length="514" mass="59302">MEVIAQVNPLSFGTSFVVFIDRRDSILPFKVDMIILSIACAFCGMTMYVSVIHFIFRYWAIESASLKKFYGIDTKDVAMIGAYYYSPNKRKFYRHLGGILIITITITISVVIIVYCGIRIFRKIRKIYKKGGSRGTKKLQAQLYKALVVQTILPLLLVIIPVGVLILSPLIYIDIGTYSQIANFAVAIYPIFEPLPSLIIIDDYRIGSYKYLMLFSTFHSMFLSTMEILARVNVLSFGTSFVIFIDRRDSIFPFKVDMIILCIDCACCGTTMYTSVIHFIFRYWAIERKGRLSRFKDYRMIFWISIPIFMGALWIFAIYFGFYVDQTALEYISPSLMSSYEIDSKDVALVGVYYYSPNKPNFYRNLGGLFVITFTMTIAVIIIIYYGVRIFRKIRKIYKKGGARGTKRLQAQLYKALVVQTILPLLLIILPVGVLVYFPLIHIDIGIYSQITNVTVAIYPIFEPLPSLILIDDYRIGFMNMMKLKAIRGNQIQPERQTISISYELQRRFEESRI</sequence>
<feature type="transmembrane region" description="Helical" evidence="19">
    <location>
        <begin position="96"/>
        <end position="121"/>
    </location>
</feature>
<dbReference type="GO" id="GO:0038022">
    <property type="term" value="F:G protein-coupled olfactory receptor activity"/>
    <property type="evidence" value="ECO:0007669"/>
    <property type="project" value="TreeGrafter"/>
</dbReference>
<evidence type="ECO:0000256" key="14">
    <source>
        <dbReference type="ARBA" id="ARBA00061678"/>
    </source>
</evidence>
<dbReference type="OrthoDB" id="2101615at2759"/>
<keyword evidence="2" id="KW-1003">Cell membrane</keyword>
<dbReference type="GO" id="GO:0006935">
    <property type="term" value="P:chemotaxis"/>
    <property type="evidence" value="ECO:0007669"/>
    <property type="project" value="UniProtKB-KW"/>
</dbReference>
<dbReference type="GO" id="GO:0060170">
    <property type="term" value="C:ciliary membrane"/>
    <property type="evidence" value="ECO:0007669"/>
    <property type="project" value="UniProtKB-SubCell"/>
</dbReference>
<gene>
    <name evidence="20" type="ORF">CAMP_LOCUS9870</name>
</gene>
<keyword evidence="5 19" id="KW-0812">Transmembrane</keyword>
<evidence type="ECO:0000256" key="15">
    <source>
        <dbReference type="ARBA" id="ARBA00064300"/>
    </source>
</evidence>
<keyword evidence="8" id="KW-0969">Cilium</keyword>
<evidence type="ECO:0000256" key="10">
    <source>
        <dbReference type="ARBA" id="ARBA00023170"/>
    </source>
</evidence>
<comment type="caution">
    <text evidence="20">The sequence shown here is derived from an EMBL/GenBank/DDBJ whole genome shotgun (WGS) entry which is preliminary data.</text>
</comment>
<feature type="transmembrane region" description="Helical" evidence="19">
    <location>
        <begin position="181"/>
        <end position="201"/>
    </location>
</feature>
<dbReference type="GO" id="GO:0042048">
    <property type="term" value="P:olfactory behavior"/>
    <property type="evidence" value="ECO:0007669"/>
    <property type="project" value="TreeGrafter"/>
</dbReference>
<comment type="subunit">
    <text evidence="15">Interacts with odr-4.</text>
</comment>
<comment type="function">
    <text evidence="13">An odorant receptor which affects chemotaxis to the volatile odorant diacetyl. Specifies AWA neuronal cell fate via the odr-7 pathway.</text>
</comment>
<dbReference type="EMBL" id="CANHGI010000004">
    <property type="protein sequence ID" value="CAI5447233.1"/>
    <property type="molecule type" value="Genomic_DNA"/>
</dbReference>
<evidence type="ECO:0000256" key="18">
    <source>
        <dbReference type="ARBA" id="ARBA00082489"/>
    </source>
</evidence>
<evidence type="ECO:0000256" key="8">
    <source>
        <dbReference type="ARBA" id="ARBA00023069"/>
    </source>
</evidence>
<feature type="transmembrane region" description="Helical" evidence="19">
    <location>
        <begin position="222"/>
        <end position="246"/>
    </location>
</feature>
<keyword evidence="12" id="KW-0966">Cell projection</keyword>
<feature type="transmembrane region" description="Helical" evidence="19">
    <location>
        <begin position="301"/>
        <end position="324"/>
    </location>
</feature>
<evidence type="ECO:0000256" key="11">
    <source>
        <dbReference type="ARBA" id="ARBA00023180"/>
    </source>
</evidence>
<evidence type="ECO:0000256" key="13">
    <source>
        <dbReference type="ARBA" id="ARBA00054965"/>
    </source>
</evidence>
<keyword evidence="4" id="KW-0716">Sensory transduction</keyword>
<dbReference type="Pfam" id="PF10326">
    <property type="entry name" value="7TM_GPCR_Str"/>
    <property type="match status" value="2"/>
</dbReference>
<dbReference type="Proteomes" id="UP001152747">
    <property type="component" value="Unassembled WGS sequence"/>
</dbReference>
<reference evidence="20" key="1">
    <citation type="submission" date="2022-11" db="EMBL/GenBank/DDBJ databases">
        <authorList>
            <person name="Kikuchi T."/>
        </authorList>
    </citation>
    <scope>NUCLEOTIDE SEQUENCE</scope>
    <source>
        <strain evidence="20">PS1010</strain>
    </source>
</reference>
<keyword evidence="3" id="KW-0145">Chemotaxis</keyword>
<proteinExistence type="inferred from homology"/>
<keyword evidence="10" id="KW-0675">Receptor</keyword>
<evidence type="ECO:0000256" key="19">
    <source>
        <dbReference type="SAM" id="Phobius"/>
    </source>
</evidence>
<evidence type="ECO:0000256" key="16">
    <source>
        <dbReference type="ARBA" id="ARBA00067967"/>
    </source>
</evidence>
<feature type="transmembrane region" description="Helical" evidence="19">
    <location>
        <begin position="447"/>
        <end position="471"/>
    </location>
</feature>
<organism evidence="20 21">
    <name type="scientific">Caenorhabditis angaria</name>
    <dbReference type="NCBI Taxonomy" id="860376"/>
    <lineage>
        <taxon>Eukaryota</taxon>
        <taxon>Metazoa</taxon>
        <taxon>Ecdysozoa</taxon>
        <taxon>Nematoda</taxon>
        <taxon>Chromadorea</taxon>
        <taxon>Rhabditida</taxon>
        <taxon>Rhabditina</taxon>
        <taxon>Rhabditomorpha</taxon>
        <taxon>Rhabditoidea</taxon>
        <taxon>Rhabditidae</taxon>
        <taxon>Peloderinae</taxon>
        <taxon>Caenorhabditis</taxon>
    </lineage>
</organism>
<evidence type="ECO:0000256" key="12">
    <source>
        <dbReference type="ARBA" id="ARBA00023273"/>
    </source>
</evidence>
<evidence type="ECO:0000256" key="9">
    <source>
        <dbReference type="ARBA" id="ARBA00023136"/>
    </source>
</evidence>
<keyword evidence="7 19" id="KW-1133">Transmembrane helix</keyword>
<evidence type="ECO:0000313" key="21">
    <source>
        <dbReference type="Proteomes" id="UP001152747"/>
    </source>
</evidence>
<dbReference type="PANTHER" id="PTHR22943:SF248">
    <property type="entry name" value="SEVEN TM RECEPTOR"/>
    <property type="match status" value="1"/>
</dbReference>
<keyword evidence="11" id="KW-0325">Glycoprotein</keyword>
<dbReference type="InterPro" id="IPR019428">
    <property type="entry name" value="7TM_GPCR_serpentine_rcpt_Str"/>
</dbReference>
<accession>A0A9P1N282</accession>
<dbReference type="FunFam" id="1.20.1070.10:FF:000128">
    <property type="entry name" value="Seven TM Receptor"/>
    <property type="match status" value="1"/>
</dbReference>
<feature type="transmembrane region" description="Helical" evidence="19">
    <location>
        <begin position="417"/>
        <end position="441"/>
    </location>
</feature>
<evidence type="ECO:0000313" key="20">
    <source>
        <dbReference type="EMBL" id="CAI5447233.1"/>
    </source>
</evidence>
<evidence type="ECO:0000256" key="17">
    <source>
        <dbReference type="ARBA" id="ARBA00078653"/>
    </source>
</evidence>
<feature type="transmembrane region" description="Helical" evidence="19">
    <location>
        <begin position="142"/>
        <end position="175"/>
    </location>
</feature>
<name>A0A9P1N282_9PELO</name>
<evidence type="ECO:0000256" key="4">
    <source>
        <dbReference type="ARBA" id="ARBA00022606"/>
    </source>
</evidence>
<evidence type="ECO:0000256" key="3">
    <source>
        <dbReference type="ARBA" id="ARBA00022500"/>
    </source>
</evidence>
<feature type="transmembrane region" description="Helical" evidence="19">
    <location>
        <begin position="366"/>
        <end position="388"/>
    </location>
</feature>
<keyword evidence="21" id="KW-1185">Reference proteome</keyword>
<dbReference type="PANTHER" id="PTHR22943">
    <property type="entry name" value="7-TRANSMEMBRANE DOMAIN RECEPTOR C.ELEGANS"/>
    <property type="match status" value="1"/>
</dbReference>
<protein>
    <recommendedName>
        <fullName evidence="16">Serpentine receptor class r-10</fullName>
    </recommendedName>
    <alternativeName>
        <fullName evidence="17">Odorant response abnormal protein 10</fullName>
    </alternativeName>
    <alternativeName>
        <fullName evidence="18">Olfactory receptor 10</fullName>
    </alternativeName>
</protein>
<keyword evidence="6" id="KW-0552">Olfaction</keyword>
<dbReference type="SUPFAM" id="SSF81321">
    <property type="entry name" value="Family A G protein-coupled receptor-like"/>
    <property type="match status" value="2"/>
</dbReference>
<evidence type="ECO:0000256" key="2">
    <source>
        <dbReference type="ARBA" id="ARBA00022475"/>
    </source>
</evidence>
<comment type="similarity">
    <text evidence="14">Belongs to the nematode receptor-like protein str family.</text>
</comment>
<evidence type="ECO:0000256" key="5">
    <source>
        <dbReference type="ARBA" id="ARBA00022692"/>
    </source>
</evidence>
<feature type="transmembrane region" description="Helical" evidence="19">
    <location>
        <begin position="33"/>
        <end position="56"/>
    </location>
</feature>
<dbReference type="AlphaFoldDB" id="A0A9P1N282"/>
<feature type="transmembrane region" description="Helical" evidence="19">
    <location>
        <begin position="258"/>
        <end position="281"/>
    </location>
</feature>
<evidence type="ECO:0000256" key="7">
    <source>
        <dbReference type="ARBA" id="ARBA00022989"/>
    </source>
</evidence>